<dbReference type="Gene3D" id="2.60.40.1120">
    <property type="entry name" value="Carboxypeptidase-like, regulatory domain"/>
    <property type="match status" value="1"/>
</dbReference>
<comment type="subcellular location">
    <subcellularLocation>
        <location evidence="1 8">Cell outer membrane</location>
        <topology evidence="1 8">Multi-pass membrane protein</topology>
    </subcellularLocation>
</comment>
<dbReference type="Pfam" id="PF13715">
    <property type="entry name" value="CarbopepD_reg_2"/>
    <property type="match status" value="1"/>
</dbReference>
<feature type="signal peptide" evidence="9">
    <location>
        <begin position="1"/>
        <end position="21"/>
    </location>
</feature>
<evidence type="ECO:0000259" key="10">
    <source>
        <dbReference type="Pfam" id="PF07715"/>
    </source>
</evidence>
<keyword evidence="7 8" id="KW-0998">Cell outer membrane</keyword>
<dbReference type="OrthoDB" id="9768177at2"/>
<reference evidence="12" key="1">
    <citation type="journal article" date="2011" name="Stand. Genomic Sci.">
        <title>Non-contiguous finished genome sequence of the opportunistic oral pathogen Prevotella multisaccharivorax type strain (PPPA20).</title>
        <authorList>
            <person name="Pati A."/>
            <person name="Gronow S."/>
            <person name="Lu M."/>
            <person name="Lapidus A."/>
            <person name="Nolan M."/>
            <person name="Lucas S."/>
            <person name="Hammon N."/>
            <person name="Deshpande S."/>
            <person name="Cheng J.F."/>
            <person name="Tapia R."/>
            <person name="Han C."/>
            <person name="Goodwin L."/>
            <person name="Pitluck S."/>
            <person name="Liolios K."/>
            <person name="Pagani I."/>
            <person name="Mavromatis K."/>
            <person name="Mikhailova N."/>
            <person name="Huntemann M."/>
            <person name="Chen A."/>
            <person name="Palaniappan K."/>
            <person name="Land M."/>
            <person name="Hauser L."/>
            <person name="Detter J.C."/>
            <person name="Brambilla E.M."/>
            <person name="Rohde M."/>
            <person name="Goker M."/>
            <person name="Woyke T."/>
            <person name="Bristow J."/>
            <person name="Eisen J.A."/>
            <person name="Markowitz V."/>
            <person name="Hugenholtz P."/>
            <person name="Kyrpides N.C."/>
            <person name="Klenk H.P."/>
            <person name="Ivanova N."/>
        </authorList>
    </citation>
    <scope>NUCLEOTIDE SEQUENCE [LARGE SCALE GENOMIC DNA]</scope>
    <source>
        <strain evidence="12">DSM 17128</strain>
    </source>
</reference>
<dbReference type="GO" id="GO:0015889">
    <property type="term" value="P:cobalamin transport"/>
    <property type="evidence" value="ECO:0007669"/>
    <property type="project" value="TreeGrafter"/>
</dbReference>
<dbReference type="InterPro" id="IPR037066">
    <property type="entry name" value="Plug_dom_sf"/>
</dbReference>
<dbReference type="Gene3D" id="2.40.170.20">
    <property type="entry name" value="TonB-dependent receptor, beta-barrel domain"/>
    <property type="match status" value="1"/>
</dbReference>
<protein>
    <submittedName>
        <fullName evidence="11">TonB-dependent receptor plug</fullName>
    </submittedName>
</protein>
<organism evidence="11 12">
    <name type="scientific">Hallella multisaccharivorax DSM 17128</name>
    <dbReference type="NCBI Taxonomy" id="688246"/>
    <lineage>
        <taxon>Bacteria</taxon>
        <taxon>Pseudomonadati</taxon>
        <taxon>Bacteroidota</taxon>
        <taxon>Bacteroidia</taxon>
        <taxon>Bacteroidales</taxon>
        <taxon>Prevotellaceae</taxon>
        <taxon>Hallella</taxon>
    </lineage>
</organism>
<keyword evidence="4 8" id="KW-0812">Transmembrane</keyword>
<keyword evidence="12" id="KW-1185">Reference proteome</keyword>
<evidence type="ECO:0000313" key="12">
    <source>
        <dbReference type="Proteomes" id="UP000002772"/>
    </source>
</evidence>
<keyword evidence="2 8" id="KW-0813">Transport</keyword>
<dbReference type="STRING" id="688246.Premu_0447"/>
<dbReference type="NCBIfam" id="TIGR04057">
    <property type="entry name" value="SusC_RagA_signa"/>
    <property type="match status" value="1"/>
</dbReference>
<proteinExistence type="inferred from homology"/>
<dbReference type="Gene3D" id="2.170.130.10">
    <property type="entry name" value="TonB-dependent receptor, plug domain"/>
    <property type="match status" value="1"/>
</dbReference>
<keyword evidence="3 8" id="KW-1134">Transmembrane beta strand</keyword>
<evidence type="ECO:0000256" key="2">
    <source>
        <dbReference type="ARBA" id="ARBA00022448"/>
    </source>
</evidence>
<dbReference type="AlphaFoldDB" id="F8NBQ3"/>
<evidence type="ECO:0000256" key="9">
    <source>
        <dbReference type="SAM" id="SignalP"/>
    </source>
</evidence>
<dbReference type="InterPro" id="IPR023996">
    <property type="entry name" value="TonB-dep_OMP_SusC/RagA"/>
</dbReference>
<dbReference type="RefSeq" id="WP_007572775.1">
    <property type="nucleotide sequence ID" value="NZ_BPTS01000001.1"/>
</dbReference>
<evidence type="ECO:0000256" key="5">
    <source>
        <dbReference type="ARBA" id="ARBA00022729"/>
    </source>
</evidence>
<dbReference type="Pfam" id="PF07715">
    <property type="entry name" value="Plug"/>
    <property type="match status" value="1"/>
</dbReference>
<dbReference type="InterPro" id="IPR039426">
    <property type="entry name" value="TonB-dep_rcpt-like"/>
</dbReference>
<keyword evidence="11" id="KW-0675">Receptor</keyword>
<evidence type="ECO:0000256" key="7">
    <source>
        <dbReference type="ARBA" id="ARBA00023237"/>
    </source>
</evidence>
<evidence type="ECO:0000256" key="1">
    <source>
        <dbReference type="ARBA" id="ARBA00004571"/>
    </source>
</evidence>
<comment type="similarity">
    <text evidence="8">Belongs to the TonB-dependent receptor family.</text>
</comment>
<gene>
    <name evidence="11" type="ORF">Premu_0447</name>
</gene>
<sequence length="1070" mass="118463">MLKRLTMLLAGLFLMTGVALAQSTVSGTVIDENGDPVIGAAVRVQGTKTGTVTDTDGHFSIVAPANSKLDISYIGMKNQTVKAGQGIKVTMIADNRTLDDVVVVAYGTAKRQSITGAVTAIDAKDIEKHVSTNALQALEGSAPGIQVNSSYGEPGSEPQIRIRGIGTINGSNDPLYVVDGTIYNGNISDLNPNDIASMSVLKDAASAALYGNRAAGGVIIITTKSGKGNEKLNLTLNVNQGWSSRGISEYDRLSAKPWMESYWQALKHSMMSGAKNMSESNAAAYASSHVIRDVVQRNIFDADDDKLFDANGNVTANVRSGYDDLDWEDNIQRTGSRQDYGLSGSYSTSKASVFSSVGYTKENGYVLAADYKRYTARLNADYTPNKWVRTGVNLAGSVSKRHGNEQAYGSYYANPFYVARMMAPVYPLFLHNNDGSYAFDANGNKQYDTTSGYLTNRNIAYELRNDVNEYRRNTIDATAYFTLNLPYDFSLTARGNMNNRTNNRMQYNNPNIGDGATNNGRLTQYDYEYEDYTMQEFLNWTHEYGKHHVDAMLGHENNSSKMRLSNGMNTNAAADGILVMSNFLTNSYLNGYNSDYKTESYMARVRYNYDEKYFFDASWRRDGSSRFSPDNRWGDFFSFGGNWNVKKEDFMENIDWVNDLRFRASYGEVGNDAGVGLYAYQSLYYIDKNGGNAAFLKQSLAAPDIKWETAQTIDVALEGRLFDRLNFTVGYFNRRNKDLLFPVRLPYSAGAFSYNDQSSNLTVYKNIGTIRNQGLELSADVDILKSRGFRWNAGLDATFNGNKIIKLPGGNKILSGMQNYAEGRSIYDFYTYHFVGVDQMTGNSLYTLDTSKKDAAKNAGELVTINGTDYTTDTTYGLRDYHDHADPTVYGSFHTNFSWKGLSLSMLFTYSLGGKIYDGIYADLMSVPSATNGAALHADVANAWKTVPKGMTESSSDRIDAHGVPRLDFNRDTQLNATSDRWLTNASYLVFKNLSLTYDLPKNWLNCFAGAIDGVQVKFSAENLFTLSARKGLNPQYLNTNLGNNSENIGSVQTTYVTSRVFNIGLAVNF</sequence>
<evidence type="ECO:0000256" key="4">
    <source>
        <dbReference type="ARBA" id="ARBA00022692"/>
    </source>
</evidence>
<dbReference type="PROSITE" id="PS52016">
    <property type="entry name" value="TONB_DEPENDENT_REC_3"/>
    <property type="match status" value="1"/>
</dbReference>
<dbReference type="Proteomes" id="UP000002772">
    <property type="component" value="Unassembled WGS sequence"/>
</dbReference>
<feature type="chain" id="PRO_5003375579" evidence="9">
    <location>
        <begin position="22"/>
        <end position="1070"/>
    </location>
</feature>
<dbReference type="InterPro" id="IPR008969">
    <property type="entry name" value="CarboxyPept-like_regulatory"/>
</dbReference>
<dbReference type="GO" id="GO:0009279">
    <property type="term" value="C:cell outer membrane"/>
    <property type="evidence" value="ECO:0007669"/>
    <property type="project" value="UniProtKB-SubCell"/>
</dbReference>
<keyword evidence="6 8" id="KW-0472">Membrane</keyword>
<dbReference type="HOGENOM" id="CLU_004317_0_1_10"/>
<dbReference type="SUPFAM" id="SSF56935">
    <property type="entry name" value="Porins"/>
    <property type="match status" value="1"/>
</dbReference>
<evidence type="ECO:0000256" key="3">
    <source>
        <dbReference type="ARBA" id="ARBA00022452"/>
    </source>
</evidence>
<evidence type="ECO:0000313" key="11">
    <source>
        <dbReference type="EMBL" id="EGN55929.1"/>
    </source>
</evidence>
<dbReference type="NCBIfam" id="TIGR04056">
    <property type="entry name" value="OMP_RagA_SusC"/>
    <property type="match status" value="1"/>
</dbReference>
<dbReference type="SUPFAM" id="SSF49464">
    <property type="entry name" value="Carboxypeptidase regulatory domain-like"/>
    <property type="match status" value="1"/>
</dbReference>
<dbReference type="FunFam" id="2.60.40.1120:FF:000003">
    <property type="entry name" value="Outer membrane protein Omp121"/>
    <property type="match status" value="1"/>
</dbReference>
<dbReference type="PANTHER" id="PTHR30069:SF53">
    <property type="entry name" value="COLICIN I RECEPTOR-RELATED"/>
    <property type="match status" value="1"/>
</dbReference>
<name>F8NBQ3_9BACT</name>
<evidence type="ECO:0000256" key="6">
    <source>
        <dbReference type="ARBA" id="ARBA00023136"/>
    </source>
</evidence>
<evidence type="ECO:0000256" key="8">
    <source>
        <dbReference type="PROSITE-ProRule" id="PRU01360"/>
    </source>
</evidence>
<dbReference type="InterPro" id="IPR023997">
    <property type="entry name" value="TonB-dep_OMP_SusC/RagA_CS"/>
</dbReference>
<dbReference type="InterPro" id="IPR036942">
    <property type="entry name" value="Beta-barrel_TonB_sf"/>
</dbReference>
<dbReference type="EMBL" id="GL945017">
    <property type="protein sequence ID" value="EGN55929.1"/>
    <property type="molecule type" value="Genomic_DNA"/>
</dbReference>
<accession>F8NBQ3</accession>
<dbReference type="InterPro" id="IPR012910">
    <property type="entry name" value="Plug_dom"/>
</dbReference>
<keyword evidence="5 9" id="KW-0732">Signal</keyword>
<dbReference type="eggNOG" id="COG1629">
    <property type="taxonomic scope" value="Bacteria"/>
</dbReference>
<dbReference type="PANTHER" id="PTHR30069">
    <property type="entry name" value="TONB-DEPENDENT OUTER MEMBRANE RECEPTOR"/>
    <property type="match status" value="1"/>
</dbReference>
<feature type="domain" description="TonB-dependent receptor plug" evidence="10">
    <location>
        <begin position="111"/>
        <end position="218"/>
    </location>
</feature>